<feature type="compositionally biased region" description="Acidic residues" evidence="3">
    <location>
        <begin position="1"/>
        <end position="11"/>
    </location>
</feature>
<dbReference type="SUPFAM" id="SSF54791">
    <property type="entry name" value="Eukaryotic type KH-domain (KH-domain type I)"/>
    <property type="match status" value="3"/>
</dbReference>
<dbReference type="AlphaFoldDB" id="A0A8T0WR18"/>
<dbReference type="InterPro" id="IPR004087">
    <property type="entry name" value="KH_dom"/>
</dbReference>
<feature type="region of interest" description="Disordered" evidence="3">
    <location>
        <begin position="1"/>
        <end position="84"/>
    </location>
</feature>
<feature type="domain" description="K Homology" evidence="4">
    <location>
        <begin position="89"/>
        <end position="165"/>
    </location>
</feature>
<accession>A0A8T0WR18</accession>
<evidence type="ECO:0000256" key="3">
    <source>
        <dbReference type="SAM" id="MobiDB-lite"/>
    </source>
</evidence>
<keyword evidence="2" id="KW-0694">RNA-binding</keyword>
<sequence>MAPPPEDEEAAIDAILEAGVDDEEEEDPEEVEPWIPSSDSEPDEDRPALEPPDPSPAAAEAALQPARMAVKEEKGEGEEARPRWPGWPGASVFRLLVPADKVGGLIGRCGSTIKRLCDETRARVRVIDAAHAAADRIALVSATEEVEAELSPAMNAAIKIFKHINGIEEINSDGTLSASAPEICSVRLLVPAAQAVHLIGTQGVTIKSIQESTGATIRIIDEDELLSEVLDERIVKIYGASLKVHNALKSVLGLLRKFLVDHGVLHLFERKNQEVAQAQHTLKENQFIDTYHVAVNQDFWLSDQRGFGPPIGSRPLCGHDPSFCDPYSSDVIHATDSLMTQLGHANPKGSRFLYGCDPSFCDQYSPYLSQPIHKLITQTMKIPLPYAEEIIGERGENIEFVRSVSGAVVILEEIGDYPEEVLIVIKGSPSQVQTAHQLLQEVLSGNREPPPLPPRICFRGAEAGPRVPSSPHAGAMLLNSPPTTCHCNKPGALRR</sequence>
<dbReference type="Gene3D" id="3.30.310.210">
    <property type="match status" value="1"/>
</dbReference>
<feature type="domain" description="K Homology" evidence="4">
    <location>
        <begin position="182"/>
        <end position="256"/>
    </location>
</feature>
<evidence type="ECO:0000256" key="2">
    <source>
        <dbReference type="PROSITE-ProRule" id="PRU00117"/>
    </source>
</evidence>
<evidence type="ECO:0000256" key="1">
    <source>
        <dbReference type="ARBA" id="ARBA00022737"/>
    </source>
</evidence>
<dbReference type="Gene3D" id="3.30.1370.10">
    <property type="entry name" value="K Homology domain, type 1"/>
    <property type="match status" value="1"/>
</dbReference>
<dbReference type="OrthoDB" id="442947at2759"/>
<evidence type="ECO:0000313" key="6">
    <source>
        <dbReference type="Proteomes" id="UP000823388"/>
    </source>
</evidence>
<dbReference type="InterPro" id="IPR036612">
    <property type="entry name" value="KH_dom_type_1_sf"/>
</dbReference>
<evidence type="ECO:0000313" key="5">
    <source>
        <dbReference type="EMBL" id="KAG2648216.1"/>
    </source>
</evidence>
<proteinExistence type="predicted"/>
<dbReference type="SMART" id="SM00322">
    <property type="entry name" value="KH"/>
    <property type="match status" value="3"/>
</dbReference>
<dbReference type="GO" id="GO:0003723">
    <property type="term" value="F:RNA binding"/>
    <property type="evidence" value="ECO:0007669"/>
    <property type="project" value="UniProtKB-UniRule"/>
</dbReference>
<dbReference type="PANTHER" id="PTHR10288">
    <property type="entry name" value="KH DOMAIN CONTAINING RNA BINDING PROTEIN"/>
    <property type="match status" value="1"/>
</dbReference>
<reference evidence="5" key="1">
    <citation type="submission" date="2020-05" db="EMBL/GenBank/DDBJ databases">
        <title>WGS assembly of Panicum virgatum.</title>
        <authorList>
            <person name="Lovell J.T."/>
            <person name="Jenkins J."/>
            <person name="Shu S."/>
            <person name="Juenger T.E."/>
            <person name="Schmutz J."/>
        </authorList>
    </citation>
    <scope>NUCLEOTIDE SEQUENCE</scope>
    <source>
        <strain evidence="5">AP13</strain>
    </source>
</reference>
<keyword evidence="6" id="KW-1185">Reference proteome</keyword>
<organism evidence="5 6">
    <name type="scientific">Panicum virgatum</name>
    <name type="common">Blackwell switchgrass</name>
    <dbReference type="NCBI Taxonomy" id="38727"/>
    <lineage>
        <taxon>Eukaryota</taxon>
        <taxon>Viridiplantae</taxon>
        <taxon>Streptophyta</taxon>
        <taxon>Embryophyta</taxon>
        <taxon>Tracheophyta</taxon>
        <taxon>Spermatophyta</taxon>
        <taxon>Magnoliopsida</taxon>
        <taxon>Liliopsida</taxon>
        <taxon>Poales</taxon>
        <taxon>Poaceae</taxon>
        <taxon>PACMAD clade</taxon>
        <taxon>Panicoideae</taxon>
        <taxon>Panicodae</taxon>
        <taxon>Paniceae</taxon>
        <taxon>Panicinae</taxon>
        <taxon>Panicum</taxon>
        <taxon>Panicum sect. Hiantes</taxon>
    </lineage>
</organism>
<dbReference type="Proteomes" id="UP000823388">
    <property type="component" value="Chromosome 1N"/>
</dbReference>
<feature type="compositionally biased region" description="Basic and acidic residues" evidence="3">
    <location>
        <begin position="69"/>
        <end position="82"/>
    </location>
</feature>
<comment type="caution">
    <text evidence="5">The sequence shown here is derived from an EMBL/GenBank/DDBJ whole genome shotgun (WGS) entry which is preliminary data.</text>
</comment>
<dbReference type="EMBL" id="CM029038">
    <property type="protein sequence ID" value="KAG2648216.1"/>
    <property type="molecule type" value="Genomic_DNA"/>
</dbReference>
<evidence type="ECO:0000259" key="4">
    <source>
        <dbReference type="SMART" id="SM00322"/>
    </source>
</evidence>
<feature type="domain" description="K Homology" evidence="4">
    <location>
        <begin position="374"/>
        <end position="444"/>
    </location>
</feature>
<gene>
    <name evidence="5" type="ORF">PVAP13_1NG042200</name>
</gene>
<dbReference type="InterPro" id="IPR004088">
    <property type="entry name" value="KH_dom_type_1"/>
</dbReference>
<feature type="compositionally biased region" description="Low complexity" evidence="3">
    <location>
        <begin position="56"/>
        <end position="68"/>
    </location>
</feature>
<dbReference type="Pfam" id="PF00013">
    <property type="entry name" value="KH_1"/>
    <property type="match status" value="3"/>
</dbReference>
<name>A0A8T0WR18_PANVG</name>
<feature type="compositionally biased region" description="Acidic residues" evidence="3">
    <location>
        <begin position="19"/>
        <end position="32"/>
    </location>
</feature>
<keyword evidence="1" id="KW-0677">Repeat</keyword>
<protein>
    <recommendedName>
        <fullName evidence="4">K Homology domain-containing protein</fullName>
    </recommendedName>
</protein>
<dbReference type="PROSITE" id="PS50084">
    <property type="entry name" value="KH_TYPE_1"/>
    <property type="match status" value="3"/>
</dbReference>